<accession>A0A1M5L1L2</accession>
<protein>
    <submittedName>
        <fullName evidence="1">Uncharacterized protein</fullName>
    </submittedName>
</protein>
<dbReference type="RefSeq" id="WP_159432296.1">
    <property type="nucleotide sequence ID" value="NZ_FQWY01000006.1"/>
</dbReference>
<dbReference type="STRING" id="1123382.SAMN02745221_00555"/>
<evidence type="ECO:0000313" key="1">
    <source>
        <dbReference type="EMBL" id="SHG58938.1"/>
    </source>
</evidence>
<organism evidence="1 2">
    <name type="scientific">Thermosyntropha lipolytica DSM 11003</name>
    <dbReference type="NCBI Taxonomy" id="1123382"/>
    <lineage>
        <taxon>Bacteria</taxon>
        <taxon>Bacillati</taxon>
        <taxon>Bacillota</taxon>
        <taxon>Clostridia</taxon>
        <taxon>Eubacteriales</taxon>
        <taxon>Syntrophomonadaceae</taxon>
        <taxon>Thermosyntropha</taxon>
    </lineage>
</organism>
<evidence type="ECO:0000313" key="2">
    <source>
        <dbReference type="Proteomes" id="UP000242329"/>
    </source>
</evidence>
<sequence>MYKNLIVIILMAVILALLIPLTADIFSIEKAFTPDNLVRMDIVAR</sequence>
<proteinExistence type="predicted"/>
<dbReference type="AlphaFoldDB" id="A0A1M5L1L2"/>
<dbReference type="EMBL" id="FQWY01000006">
    <property type="protein sequence ID" value="SHG58938.1"/>
    <property type="molecule type" value="Genomic_DNA"/>
</dbReference>
<reference evidence="2" key="1">
    <citation type="submission" date="2016-11" db="EMBL/GenBank/DDBJ databases">
        <authorList>
            <person name="Varghese N."/>
            <person name="Submissions S."/>
        </authorList>
    </citation>
    <scope>NUCLEOTIDE SEQUENCE [LARGE SCALE GENOMIC DNA]</scope>
    <source>
        <strain evidence="2">DSM 11003</strain>
    </source>
</reference>
<name>A0A1M5L1L2_9FIRM</name>
<dbReference type="Proteomes" id="UP000242329">
    <property type="component" value="Unassembled WGS sequence"/>
</dbReference>
<keyword evidence="2" id="KW-1185">Reference proteome</keyword>
<gene>
    <name evidence="1" type="ORF">SAMN02745221_00555</name>
</gene>